<gene>
    <name evidence="7" type="ORF">B0T45_01250</name>
</gene>
<dbReference type="InterPro" id="IPR004089">
    <property type="entry name" value="MCPsignal_dom"/>
</dbReference>
<dbReference type="InterPro" id="IPR004090">
    <property type="entry name" value="Chemotax_Me-accpt_rcpt"/>
</dbReference>
<keyword evidence="4" id="KW-0472">Membrane</keyword>
<dbReference type="PROSITE" id="PS50885">
    <property type="entry name" value="HAMP"/>
    <property type="match status" value="1"/>
</dbReference>
<evidence type="ECO:0000256" key="4">
    <source>
        <dbReference type="SAM" id="Phobius"/>
    </source>
</evidence>
<proteinExistence type="inferred from homology"/>
<evidence type="ECO:0000256" key="2">
    <source>
        <dbReference type="ARBA" id="ARBA00029447"/>
    </source>
</evidence>
<keyword evidence="4" id="KW-0812">Transmembrane</keyword>
<dbReference type="SUPFAM" id="SSF58104">
    <property type="entry name" value="Methyl-accepting chemotaxis protein (MCP) signaling domain"/>
    <property type="match status" value="1"/>
</dbReference>
<comment type="caution">
    <text evidence="7">The sequence shown here is derived from an EMBL/GenBank/DDBJ whole genome shotgun (WGS) entry which is preliminary data.</text>
</comment>
<dbReference type="InterPro" id="IPR003660">
    <property type="entry name" value="HAMP_dom"/>
</dbReference>
<dbReference type="GO" id="GO:0007165">
    <property type="term" value="P:signal transduction"/>
    <property type="evidence" value="ECO:0007669"/>
    <property type="project" value="UniProtKB-KW"/>
</dbReference>
<sequence length="465" mass="50557">MRHHSISLKLNLAFMLIMSALLAAFGALDYWRTQQELHQTLDSEIAAIGARLAANLAGPMWNFDSAQGLRVLEAEMGKRALRGVFVRDANGAPFAGYRREADGSLLRVGKPASDADMTRERIVVFHDGATARTVGKLSLQVSTEEIREKLHAVLWRVSAEILLLDLVTVMVLSLLVRRLLHQPIREVSQALHAIADGDLTAPPRYTSQDELGDLAESTRRLVAKLAGILGHIDAFSSDLANAARQISQAVDTLSQQAAEQANNIDKNSASLEQISAFVWKNRDDARTTDQMASDSSRHALAGGQAVDETIAAMWDIANKVLIIDDIAYQTNLLALNAAIEAARAGEHGRGFAVVAEEVRKLAARSQQAAKEISQLTQSSVRRAEHAGELFNQMLPAIQSTASFVQEINQSSNQQALQVEQINQGVSEISRSMQANAAASEQLTATARGMSEQAVELAQTIGYFKY</sequence>
<evidence type="ECO:0000256" key="3">
    <source>
        <dbReference type="PROSITE-ProRule" id="PRU00284"/>
    </source>
</evidence>
<keyword evidence="3" id="KW-0807">Transducer</keyword>
<evidence type="ECO:0008006" key="9">
    <source>
        <dbReference type="Google" id="ProtNLM"/>
    </source>
</evidence>
<keyword evidence="1" id="KW-0145">Chemotaxis</keyword>
<comment type="similarity">
    <text evidence="2">Belongs to the methyl-accepting chemotaxis (MCP) protein family.</text>
</comment>
<dbReference type="RefSeq" id="WP_081554325.1">
    <property type="nucleotide sequence ID" value="NZ_MUKV01000001.1"/>
</dbReference>
<dbReference type="Gene3D" id="1.10.287.950">
    <property type="entry name" value="Methyl-accepting chemotaxis protein"/>
    <property type="match status" value="1"/>
</dbReference>
<dbReference type="GO" id="GO:0004888">
    <property type="term" value="F:transmembrane signaling receptor activity"/>
    <property type="evidence" value="ECO:0007669"/>
    <property type="project" value="InterPro"/>
</dbReference>
<dbReference type="Pfam" id="PF00672">
    <property type="entry name" value="HAMP"/>
    <property type="match status" value="1"/>
</dbReference>
<dbReference type="PANTHER" id="PTHR43531:SF11">
    <property type="entry name" value="METHYL-ACCEPTING CHEMOTAXIS PROTEIN 3"/>
    <property type="match status" value="1"/>
</dbReference>
<dbReference type="CDD" id="cd06225">
    <property type="entry name" value="HAMP"/>
    <property type="match status" value="1"/>
</dbReference>
<dbReference type="Pfam" id="PF00015">
    <property type="entry name" value="MCPsignal"/>
    <property type="match status" value="1"/>
</dbReference>
<dbReference type="SMART" id="SM00283">
    <property type="entry name" value="MA"/>
    <property type="match status" value="1"/>
</dbReference>
<protein>
    <recommendedName>
        <fullName evidence="9">Methyl-accepting chemotaxis protein</fullName>
    </recommendedName>
</protein>
<evidence type="ECO:0000313" key="8">
    <source>
        <dbReference type="Proteomes" id="UP000192721"/>
    </source>
</evidence>
<name>A0A1W0DBB5_9NEIS</name>
<dbReference type="GO" id="GO:0005886">
    <property type="term" value="C:plasma membrane"/>
    <property type="evidence" value="ECO:0007669"/>
    <property type="project" value="TreeGrafter"/>
</dbReference>
<evidence type="ECO:0000256" key="1">
    <source>
        <dbReference type="ARBA" id="ARBA00022500"/>
    </source>
</evidence>
<dbReference type="SMART" id="SM00304">
    <property type="entry name" value="HAMP"/>
    <property type="match status" value="1"/>
</dbReference>
<organism evidence="7 8">
    <name type="scientific">Chromobacterium haemolyticum</name>
    <dbReference type="NCBI Taxonomy" id="394935"/>
    <lineage>
        <taxon>Bacteria</taxon>
        <taxon>Pseudomonadati</taxon>
        <taxon>Pseudomonadota</taxon>
        <taxon>Betaproteobacteria</taxon>
        <taxon>Neisseriales</taxon>
        <taxon>Chromobacteriaceae</taxon>
        <taxon>Chromobacterium</taxon>
    </lineage>
</organism>
<dbReference type="PANTHER" id="PTHR43531">
    <property type="entry name" value="PROTEIN ICFG"/>
    <property type="match status" value="1"/>
</dbReference>
<evidence type="ECO:0000259" key="5">
    <source>
        <dbReference type="PROSITE" id="PS50111"/>
    </source>
</evidence>
<evidence type="ECO:0000313" key="7">
    <source>
        <dbReference type="EMBL" id="OQS44253.1"/>
    </source>
</evidence>
<keyword evidence="4" id="KW-1133">Transmembrane helix</keyword>
<feature type="domain" description="Methyl-accepting transducer" evidence="5">
    <location>
        <begin position="235"/>
        <end position="450"/>
    </location>
</feature>
<feature type="transmembrane region" description="Helical" evidence="4">
    <location>
        <begin position="12"/>
        <end position="31"/>
    </location>
</feature>
<feature type="domain" description="HAMP" evidence="6">
    <location>
        <begin position="178"/>
        <end position="230"/>
    </location>
</feature>
<accession>A0A1W0DBB5</accession>
<dbReference type="AlphaFoldDB" id="A0A1W0DBB5"/>
<dbReference type="Proteomes" id="UP000192721">
    <property type="component" value="Unassembled WGS sequence"/>
</dbReference>
<dbReference type="InterPro" id="IPR051310">
    <property type="entry name" value="MCP_chemotaxis"/>
</dbReference>
<dbReference type="EMBL" id="MUKV01000001">
    <property type="protein sequence ID" value="OQS44253.1"/>
    <property type="molecule type" value="Genomic_DNA"/>
</dbReference>
<dbReference type="PRINTS" id="PR00260">
    <property type="entry name" value="CHEMTRNSDUCR"/>
</dbReference>
<evidence type="ECO:0000259" key="6">
    <source>
        <dbReference type="PROSITE" id="PS50885"/>
    </source>
</evidence>
<reference evidence="7 8" key="1">
    <citation type="submission" date="2017-02" db="EMBL/GenBank/DDBJ databases">
        <title>Chromobacterium haemolyticum H5244.</title>
        <authorList>
            <person name="Gulvik C.A."/>
        </authorList>
    </citation>
    <scope>NUCLEOTIDE SEQUENCE [LARGE SCALE GENOMIC DNA]</scope>
    <source>
        <strain evidence="7 8">H5244</strain>
    </source>
</reference>
<dbReference type="GO" id="GO:0006935">
    <property type="term" value="P:chemotaxis"/>
    <property type="evidence" value="ECO:0007669"/>
    <property type="project" value="UniProtKB-KW"/>
</dbReference>
<dbReference type="PROSITE" id="PS50111">
    <property type="entry name" value="CHEMOTAXIS_TRANSDUC_2"/>
    <property type="match status" value="1"/>
</dbReference>